<dbReference type="AlphaFoldDB" id="A0A512MHY0"/>
<dbReference type="Proteomes" id="UP000321577">
    <property type="component" value="Unassembled WGS sequence"/>
</dbReference>
<protein>
    <submittedName>
        <fullName evidence="1">Uncharacterized protein</fullName>
    </submittedName>
</protein>
<reference evidence="1 2" key="1">
    <citation type="submission" date="2019-07" db="EMBL/GenBank/DDBJ databases">
        <title>Whole genome shotgun sequence of Brevifollis gellanilyticus NBRC 108608.</title>
        <authorList>
            <person name="Hosoyama A."/>
            <person name="Uohara A."/>
            <person name="Ohji S."/>
            <person name="Ichikawa N."/>
        </authorList>
    </citation>
    <scope>NUCLEOTIDE SEQUENCE [LARGE SCALE GENOMIC DNA]</scope>
    <source>
        <strain evidence="1 2">NBRC 108608</strain>
    </source>
</reference>
<sequence length="109" mass="12545">MIPWLRSLFTTSVTIEGTDTHGYIYGINYRPLYAHITRIPGVILPRRPHYLWTGSGTYAEFILNGHTIQIEGDPYEDALWISPKDGQPHPDEIRNICEHLEQQVSSQHC</sequence>
<evidence type="ECO:0000313" key="2">
    <source>
        <dbReference type="Proteomes" id="UP000321577"/>
    </source>
</evidence>
<gene>
    <name evidence="1" type="ORF">BGE01nite_56370</name>
</gene>
<proteinExistence type="predicted"/>
<keyword evidence="2" id="KW-1185">Reference proteome</keyword>
<evidence type="ECO:0000313" key="1">
    <source>
        <dbReference type="EMBL" id="GEP46346.1"/>
    </source>
</evidence>
<dbReference type="EMBL" id="BKAG01000089">
    <property type="protein sequence ID" value="GEP46346.1"/>
    <property type="molecule type" value="Genomic_DNA"/>
</dbReference>
<dbReference type="RefSeq" id="WP_146856132.1">
    <property type="nucleotide sequence ID" value="NZ_BKAG01000089.1"/>
</dbReference>
<organism evidence="1 2">
    <name type="scientific">Brevifollis gellanilyticus</name>
    <dbReference type="NCBI Taxonomy" id="748831"/>
    <lineage>
        <taxon>Bacteria</taxon>
        <taxon>Pseudomonadati</taxon>
        <taxon>Verrucomicrobiota</taxon>
        <taxon>Verrucomicrobiia</taxon>
        <taxon>Verrucomicrobiales</taxon>
        <taxon>Verrucomicrobiaceae</taxon>
    </lineage>
</organism>
<name>A0A512MHY0_9BACT</name>
<accession>A0A512MHY0</accession>
<comment type="caution">
    <text evidence="1">The sequence shown here is derived from an EMBL/GenBank/DDBJ whole genome shotgun (WGS) entry which is preliminary data.</text>
</comment>